<comment type="caution">
    <text evidence="1">The sequence shown here is derived from an EMBL/GenBank/DDBJ whole genome shotgun (WGS) entry which is preliminary data.</text>
</comment>
<name>A0A8J4X8L4_CLAMG</name>
<evidence type="ECO:0000313" key="2">
    <source>
        <dbReference type="Proteomes" id="UP000727407"/>
    </source>
</evidence>
<proteinExistence type="predicted"/>
<keyword evidence="2" id="KW-1185">Reference proteome</keyword>
<accession>A0A8J4X8L4</accession>
<sequence length="151" mass="16472">HLLVTGPVHRWSMPSANRVVSRLKCRVTAAWLFPVDGGQITTLAISLTEGMYPGPALSTSPQEQRRCSSLLAVKSYRVCAFVGEDLESTEVIKVLYLEIMTAIDQAGTHAARRMACKVKKACHTSLPFTNRPINKASLKAVFLFAAPDSAQ</sequence>
<evidence type="ECO:0000313" key="1">
    <source>
        <dbReference type="EMBL" id="KAF5908522.1"/>
    </source>
</evidence>
<gene>
    <name evidence="1" type="ORF">DAT39_001803</name>
</gene>
<dbReference type="Proteomes" id="UP000727407">
    <property type="component" value="Unassembled WGS sequence"/>
</dbReference>
<dbReference type="AlphaFoldDB" id="A0A8J4X8L4"/>
<dbReference type="EMBL" id="QNUK01000013">
    <property type="protein sequence ID" value="KAF5908522.1"/>
    <property type="molecule type" value="Genomic_DNA"/>
</dbReference>
<reference evidence="1" key="1">
    <citation type="submission" date="2020-07" db="EMBL/GenBank/DDBJ databases">
        <title>Clarias magur genome sequencing, assembly and annotation.</title>
        <authorList>
            <person name="Kushwaha B."/>
            <person name="Kumar R."/>
            <person name="Das P."/>
            <person name="Joshi C.G."/>
            <person name="Kumar D."/>
            <person name="Nagpure N.S."/>
            <person name="Pandey M."/>
            <person name="Agarwal S."/>
            <person name="Srivastava S."/>
            <person name="Singh M."/>
            <person name="Sahoo L."/>
            <person name="Jayasankar P."/>
            <person name="Meher P.K."/>
            <person name="Koringa P.G."/>
            <person name="Iquebal M.A."/>
            <person name="Das S.P."/>
            <person name="Bit A."/>
            <person name="Patnaik S."/>
            <person name="Patel N."/>
            <person name="Shah T.M."/>
            <person name="Hinsu A."/>
            <person name="Jena J.K."/>
        </authorList>
    </citation>
    <scope>NUCLEOTIDE SEQUENCE</scope>
    <source>
        <strain evidence="1">CIFAMagur01</strain>
        <tissue evidence="1">Testis</tissue>
    </source>
</reference>
<organism evidence="1 2">
    <name type="scientific">Clarias magur</name>
    <name type="common">Asian catfish</name>
    <name type="synonym">Macropteronotus magur</name>
    <dbReference type="NCBI Taxonomy" id="1594786"/>
    <lineage>
        <taxon>Eukaryota</taxon>
        <taxon>Metazoa</taxon>
        <taxon>Chordata</taxon>
        <taxon>Craniata</taxon>
        <taxon>Vertebrata</taxon>
        <taxon>Euteleostomi</taxon>
        <taxon>Actinopterygii</taxon>
        <taxon>Neopterygii</taxon>
        <taxon>Teleostei</taxon>
        <taxon>Ostariophysi</taxon>
        <taxon>Siluriformes</taxon>
        <taxon>Clariidae</taxon>
        <taxon>Clarias</taxon>
    </lineage>
</organism>
<feature type="non-terminal residue" evidence="1">
    <location>
        <position position="151"/>
    </location>
</feature>
<protein>
    <submittedName>
        <fullName evidence="1">Uncharacterized protein</fullName>
    </submittedName>
</protein>